<feature type="region of interest" description="Disordered" evidence="1">
    <location>
        <begin position="366"/>
        <end position="402"/>
    </location>
</feature>
<organism evidence="2 3">
    <name type="scientific">Neorhodopirellula lusitana</name>
    <dbReference type="NCBI Taxonomy" id="445327"/>
    <lineage>
        <taxon>Bacteria</taxon>
        <taxon>Pseudomonadati</taxon>
        <taxon>Planctomycetota</taxon>
        <taxon>Planctomycetia</taxon>
        <taxon>Pirellulales</taxon>
        <taxon>Pirellulaceae</taxon>
        <taxon>Neorhodopirellula</taxon>
    </lineage>
</organism>
<feature type="compositionally biased region" description="Basic and acidic residues" evidence="1">
    <location>
        <begin position="276"/>
        <end position="285"/>
    </location>
</feature>
<dbReference type="Proteomes" id="UP001158067">
    <property type="component" value="Unassembled WGS sequence"/>
</dbReference>
<feature type="compositionally biased region" description="Basic and acidic residues" evidence="1">
    <location>
        <begin position="372"/>
        <end position="381"/>
    </location>
</feature>
<reference evidence="2 3" key="1">
    <citation type="submission" date="2017-05" db="EMBL/GenBank/DDBJ databases">
        <authorList>
            <person name="Varghese N."/>
            <person name="Submissions S."/>
        </authorList>
    </citation>
    <scope>NUCLEOTIDE SEQUENCE [LARGE SCALE GENOMIC DNA]</scope>
    <source>
        <strain evidence="2 3">DSM 25457</strain>
    </source>
</reference>
<evidence type="ECO:0000313" key="2">
    <source>
        <dbReference type="EMBL" id="SMP38271.1"/>
    </source>
</evidence>
<evidence type="ECO:0000313" key="3">
    <source>
        <dbReference type="Proteomes" id="UP001158067"/>
    </source>
</evidence>
<gene>
    <name evidence="2" type="ORF">SAMN06265222_101104</name>
</gene>
<feature type="compositionally biased region" description="Polar residues" evidence="1">
    <location>
        <begin position="263"/>
        <end position="273"/>
    </location>
</feature>
<feature type="compositionally biased region" description="Acidic residues" evidence="1">
    <location>
        <begin position="382"/>
        <end position="391"/>
    </location>
</feature>
<accession>A0ABY1PMY2</accession>
<dbReference type="EMBL" id="FXUG01000001">
    <property type="protein sequence ID" value="SMP38271.1"/>
    <property type="molecule type" value="Genomic_DNA"/>
</dbReference>
<name>A0ABY1PMY2_9BACT</name>
<comment type="caution">
    <text evidence="2">The sequence shown here is derived from an EMBL/GenBank/DDBJ whole genome shotgun (WGS) entry which is preliminary data.</text>
</comment>
<keyword evidence="3" id="KW-1185">Reference proteome</keyword>
<sequence length="441" mass="47353">MVFSHCLRFLGASSLIFMLGCSTEAPIVTYQIPTTVPAALTAEDTRMVAAILPQEKQAWFFKLMGRESAVDAAETAFKEFAQNVRFNEGVPILDDLPEGWRRGADRAMRFASINIETPTQQLDLSISQLARMDDWDKLVVMNVNRWRGQVGLEPSEEEWAGAEILPQRNADPETETDEDAPAIWVDVIGRPAAGASSMGGPMTAGGPMSGGPFSGPAGPFAQTGSDSGKTGDAVDPHAGLPREAREAIASGKMKAPGKAIPQGSKSGPETASSEDADSKLKYDRPEGWRDGRMSVMRMAAFNVGPEDAPAEVTIITAGGDLRGNVARWMGQIRESAVPDEEVDEALENAEKLEVSGHEGQRFVLIPPTLKSAPDDDAKDDNSPDEESEEPQDSPASGGTAIDATIIPMDNGFSLFVKMTGPVEVVQAQTEQMRAFLKSLRF</sequence>
<feature type="region of interest" description="Disordered" evidence="1">
    <location>
        <begin position="195"/>
        <end position="238"/>
    </location>
</feature>
<protein>
    <submittedName>
        <fullName evidence="2">Uncharacterized protein</fullName>
    </submittedName>
</protein>
<feature type="region of interest" description="Disordered" evidence="1">
    <location>
        <begin position="251"/>
        <end position="285"/>
    </location>
</feature>
<proteinExistence type="predicted"/>
<evidence type="ECO:0000256" key="1">
    <source>
        <dbReference type="SAM" id="MobiDB-lite"/>
    </source>
</evidence>